<dbReference type="Gene3D" id="3.30.750.24">
    <property type="entry name" value="STAS domain"/>
    <property type="match status" value="1"/>
</dbReference>
<dbReference type="RefSeq" id="WP_144327544.1">
    <property type="nucleotide sequence ID" value="NZ_VJON01000005.1"/>
</dbReference>
<comment type="caution">
    <text evidence="3">The sequence shown here is derived from an EMBL/GenBank/DDBJ whole genome shotgun (WGS) entry which is preliminary data.</text>
</comment>
<dbReference type="InterPro" id="IPR002645">
    <property type="entry name" value="STAS_dom"/>
</dbReference>
<evidence type="ECO:0000256" key="1">
    <source>
        <dbReference type="SAM" id="MobiDB-lite"/>
    </source>
</evidence>
<feature type="domain" description="STAS" evidence="2">
    <location>
        <begin position="485"/>
        <end position="563"/>
    </location>
</feature>
<evidence type="ECO:0000259" key="2">
    <source>
        <dbReference type="PROSITE" id="PS50801"/>
    </source>
</evidence>
<dbReference type="SUPFAM" id="SSF52091">
    <property type="entry name" value="SpoIIaa-like"/>
    <property type="match status" value="1"/>
</dbReference>
<evidence type="ECO:0000313" key="4">
    <source>
        <dbReference type="Proteomes" id="UP000318294"/>
    </source>
</evidence>
<proteinExistence type="predicted"/>
<name>A0A554XIV5_9BURK</name>
<dbReference type="Pfam" id="PF13466">
    <property type="entry name" value="STAS_2"/>
    <property type="match status" value="1"/>
</dbReference>
<protein>
    <submittedName>
        <fullName evidence="3">STAS domain protein</fullName>
    </submittedName>
</protein>
<feature type="region of interest" description="Disordered" evidence="1">
    <location>
        <begin position="65"/>
        <end position="104"/>
    </location>
</feature>
<evidence type="ECO:0000313" key="3">
    <source>
        <dbReference type="EMBL" id="TSE35742.1"/>
    </source>
</evidence>
<dbReference type="OrthoDB" id="5298269at2"/>
<organism evidence="3 4">
    <name type="scientific">Tepidimonas charontis</name>
    <dbReference type="NCBI Taxonomy" id="2267262"/>
    <lineage>
        <taxon>Bacteria</taxon>
        <taxon>Pseudomonadati</taxon>
        <taxon>Pseudomonadota</taxon>
        <taxon>Betaproteobacteria</taxon>
        <taxon>Burkholderiales</taxon>
        <taxon>Tepidimonas</taxon>
    </lineage>
</organism>
<sequence length="563" mass="60183">MQGEPDSGIGSRWWRCLWGRSATGDPPAADVTGLEEERQALQAALQRKRRNDRVRVQELEALRALMRARTPSPSATSEPAAASSGSSSGLASAGGACSGWNRVSPDKSRTIEQIARIEAQMSQQWLSRTARDEPLRIGAPTPLPIGSAAPAGAADGLRIDVVGPDPALAHAERDALLWHPALTEAAVRFANGRLEAARQALEALLAQEVDTPLAQVAGTLLLDWYWSNGDVEGFEEWAAEWADRFGRPVPRWPLASSAAAQATKAAAAVAQPGDVWVCPPLLDLAAVQALAARARASAPPRWMDWTDWLVADAPAARGLLALFEDWAQRPLTLHWRGSAVLRRRLKASTPSGRRDTAPVWWQLRLAALRLLGRRDEFDLVALDYCVTYGDAAPVWREPVARVEGVEDWPAVLSPVADAHAVAATPSADAPGTDDVTTVALGETAFPALSTHPTGWSVQTLLPAAATAVRLEGVIQGDIRALLASFDAALADGAATEAAARLLRIDAQRLQRLDFAAAGALLQWLLAARGRGVRVELEGVGPLLAVLLHVVGIDEVATVRLRQY</sequence>
<dbReference type="InterPro" id="IPR036513">
    <property type="entry name" value="STAS_dom_sf"/>
</dbReference>
<feature type="compositionally biased region" description="Low complexity" evidence="1">
    <location>
        <begin position="71"/>
        <end position="99"/>
    </location>
</feature>
<dbReference type="AlphaFoldDB" id="A0A554XIV5"/>
<gene>
    <name evidence="3" type="ORF">Tchar_00525</name>
</gene>
<dbReference type="PROSITE" id="PS50801">
    <property type="entry name" value="STAS"/>
    <property type="match status" value="1"/>
</dbReference>
<keyword evidence="4" id="KW-1185">Reference proteome</keyword>
<dbReference type="Proteomes" id="UP000318294">
    <property type="component" value="Unassembled WGS sequence"/>
</dbReference>
<accession>A0A554XIV5</accession>
<dbReference type="InterPro" id="IPR058548">
    <property type="entry name" value="MlaB-like_STAS"/>
</dbReference>
<reference evidence="3 4" key="1">
    <citation type="submission" date="2019-07" db="EMBL/GenBank/DDBJ databases">
        <title>Tepidimonas charontis SPSP-6 draft genome.</title>
        <authorList>
            <person name="Da Costa M.S."/>
            <person name="Froufe H.J.C."/>
            <person name="Egas C."/>
            <person name="Albuquerque L."/>
        </authorList>
    </citation>
    <scope>NUCLEOTIDE SEQUENCE [LARGE SCALE GENOMIC DNA]</scope>
    <source>
        <strain evidence="3 4">SPSP-6</strain>
    </source>
</reference>
<dbReference type="EMBL" id="VJON01000005">
    <property type="protein sequence ID" value="TSE35742.1"/>
    <property type="molecule type" value="Genomic_DNA"/>
</dbReference>